<dbReference type="PANTHER" id="PTHR45689:SF5">
    <property type="entry name" value="I[[H]] CHANNEL, ISOFORM E"/>
    <property type="match status" value="1"/>
</dbReference>
<comment type="caution">
    <text evidence="3">The sequence shown here is derived from an EMBL/GenBank/DDBJ whole genome shotgun (WGS) entry which is preliminary data.</text>
</comment>
<dbReference type="Proteomes" id="UP000692954">
    <property type="component" value="Unassembled WGS sequence"/>
</dbReference>
<dbReference type="CDD" id="cd00038">
    <property type="entry name" value="CAP_ED"/>
    <property type="match status" value="1"/>
</dbReference>
<feature type="transmembrane region" description="Helical" evidence="1">
    <location>
        <begin position="264"/>
        <end position="284"/>
    </location>
</feature>
<dbReference type="GO" id="GO:0098855">
    <property type="term" value="C:HCN channel complex"/>
    <property type="evidence" value="ECO:0007669"/>
    <property type="project" value="TreeGrafter"/>
</dbReference>
<name>A0A8S1R4I7_9CILI</name>
<dbReference type="PROSITE" id="PS50042">
    <property type="entry name" value="CNMP_BINDING_3"/>
    <property type="match status" value="1"/>
</dbReference>
<evidence type="ECO:0000256" key="1">
    <source>
        <dbReference type="SAM" id="Phobius"/>
    </source>
</evidence>
<evidence type="ECO:0000313" key="3">
    <source>
        <dbReference type="EMBL" id="CAD8122214.1"/>
    </source>
</evidence>
<gene>
    <name evidence="3" type="ORF">PSON_ATCC_30995.1.T1370035</name>
</gene>
<feature type="transmembrane region" description="Helical" evidence="1">
    <location>
        <begin position="205"/>
        <end position="232"/>
    </location>
</feature>
<dbReference type="OrthoDB" id="426293at2759"/>
<feature type="domain" description="Cyclic nucleotide-binding" evidence="2">
    <location>
        <begin position="442"/>
        <end position="543"/>
    </location>
</feature>
<dbReference type="SMART" id="SM00100">
    <property type="entry name" value="cNMP"/>
    <property type="match status" value="1"/>
</dbReference>
<dbReference type="GO" id="GO:0003254">
    <property type="term" value="P:regulation of membrane depolarization"/>
    <property type="evidence" value="ECO:0007669"/>
    <property type="project" value="TreeGrafter"/>
</dbReference>
<reference evidence="3" key="1">
    <citation type="submission" date="2021-01" db="EMBL/GenBank/DDBJ databases">
        <authorList>
            <consortium name="Genoscope - CEA"/>
            <person name="William W."/>
        </authorList>
    </citation>
    <scope>NUCLEOTIDE SEQUENCE</scope>
</reference>
<dbReference type="AlphaFoldDB" id="A0A8S1R4I7"/>
<feature type="transmembrane region" description="Helical" evidence="1">
    <location>
        <begin position="163"/>
        <end position="185"/>
    </location>
</feature>
<dbReference type="Pfam" id="PF00027">
    <property type="entry name" value="cNMP_binding"/>
    <property type="match status" value="1"/>
</dbReference>
<keyword evidence="1" id="KW-0472">Membrane</keyword>
<sequence length="784" mass="93268">MNITCCVKNNLQNFEEQLPEYSQEPFALQQKINQNQEARKNTFDEMDGLVKSTTMKQEEKKNIPSYLSRGSVFRFLRILQKRTQQLREDGKMLSFLQNIYQDKIVNLEQNEQKQTRSKYVIDPTNLMALIFQFLKCLIIFLLLVIITYIWSFEHIFLLVDNNSYLFIILILMIDMLLQFNLAIIIRGQIIYDRVEILKEYIQRNFFEDIIFIISMVLIIQTSQIIFVIVFYINGIGMLLTIIKKLEELFDLSVKRTELLKLCKLLFFINLLAHFIACIWHWIGLHTIDQNNNWLDSKQIREESNFIKYIYSFYWSVATMVTVGYGDITPQNYVEIILCIFIMFLSCGLYAYSLNTIGQIISILNCQSDKLEKSFRILNNYFKQHNIKDQLQSRIKNYLEYKFKEEEKQSQNVYTVLDQLSNPLRFNIISEIFESMLSKCPLLQTNFSKSTLLNSITLLETLNYEPDDFIVNQNTQNENALYFIDQGTVELFEQRSKTLLTEFTSGDSFGQQEFFTNSQAVFTYKCKTHTRVFKLSRSKFLEILNKDDFEIFHQIKHCLQFNIPMKHSQCIICQQNDHLMHQCKLLFYFPDISKMVIRQENIKQRREFKQRNIKRENSLSLVSLVQQKQFEYYQQYIQEYTQKEIADEDNIIMGPDSLVNSLMYNIVKPSEIQIQVSNQMDLGKELLNINSIKKINTQIVKNKQSLLETGNNQEPINKTKRPSFQTQDPFQYQTIIFDRMKDFNKYFCEYNSVSQIRKYNQSQFQKGILAPIRKRHTKAMRFIQI</sequence>
<dbReference type="Pfam" id="PF07885">
    <property type="entry name" value="Ion_trans_2"/>
    <property type="match status" value="1"/>
</dbReference>
<dbReference type="EMBL" id="CAJJDN010000137">
    <property type="protein sequence ID" value="CAD8122214.1"/>
    <property type="molecule type" value="Genomic_DNA"/>
</dbReference>
<keyword evidence="1" id="KW-1133">Transmembrane helix</keyword>
<evidence type="ECO:0000259" key="2">
    <source>
        <dbReference type="PROSITE" id="PS50042"/>
    </source>
</evidence>
<proteinExistence type="predicted"/>
<keyword evidence="4" id="KW-1185">Reference proteome</keyword>
<dbReference type="GO" id="GO:0035725">
    <property type="term" value="P:sodium ion transmembrane transport"/>
    <property type="evidence" value="ECO:0007669"/>
    <property type="project" value="TreeGrafter"/>
</dbReference>
<feature type="transmembrane region" description="Helical" evidence="1">
    <location>
        <begin position="305"/>
        <end position="325"/>
    </location>
</feature>
<organism evidence="3 4">
    <name type="scientific">Paramecium sonneborni</name>
    <dbReference type="NCBI Taxonomy" id="65129"/>
    <lineage>
        <taxon>Eukaryota</taxon>
        <taxon>Sar</taxon>
        <taxon>Alveolata</taxon>
        <taxon>Ciliophora</taxon>
        <taxon>Intramacronucleata</taxon>
        <taxon>Oligohymenophorea</taxon>
        <taxon>Peniculida</taxon>
        <taxon>Parameciidae</taxon>
        <taxon>Paramecium</taxon>
    </lineage>
</organism>
<dbReference type="InterPro" id="IPR013099">
    <property type="entry name" value="K_chnl_dom"/>
</dbReference>
<accession>A0A8S1R4I7</accession>
<dbReference type="InterPro" id="IPR000595">
    <property type="entry name" value="cNMP-bd_dom"/>
</dbReference>
<feature type="transmembrane region" description="Helical" evidence="1">
    <location>
        <begin position="126"/>
        <end position="151"/>
    </location>
</feature>
<dbReference type="InterPro" id="IPR051413">
    <property type="entry name" value="K/Na_HCN_channel"/>
</dbReference>
<evidence type="ECO:0000313" key="4">
    <source>
        <dbReference type="Proteomes" id="UP000692954"/>
    </source>
</evidence>
<dbReference type="GO" id="GO:0005249">
    <property type="term" value="F:voltage-gated potassium channel activity"/>
    <property type="evidence" value="ECO:0007669"/>
    <property type="project" value="TreeGrafter"/>
</dbReference>
<dbReference type="PANTHER" id="PTHR45689">
    <property type="entry name" value="I[[H]] CHANNEL, ISOFORM E"/>
    <property type="match status" value="1"/>
</dbReference>
<feature type="transmembrane region" description="Helical" evidence="1">
    <location>
        <begin position="331"/>
        <end position="351"/>
    </location>
</feature>
<keyword evidence="1" id="KW-0812">Transmembrane</keyword>
<protein>
    <recommendedName>
        <fullName evidence="2">Cyclic nucleotide-binding domain-containing protein</fullName>
    </recommendedName>
</protein>